<protein>
    <submittedName>
        <fullName evidence="4">Cytochrome P450</fullName>
    </submittedName>
</protein>
<sequence>MLLLALGVLASPLLLLPLAFVLAAVYRRVLAALRLDTYAHLPQPRHADAWLRSLVFGDLGAVQRAPPAEQHLAWGRELGDVFVYRSMFYTPRLWLGDAGALNHILGAAHSYEYPKPGDVRRFLKNLLGEGVLVAEGDVHRRQRRIIQPAFNLSSIRDLTPVFFKHANRTSAILARLTAETSEAKDAPFVPGQSALSAQKCGKGSLVLDVSAWLSKTTLDIIGEAGFGFDFKAIDEFEGIAKGDDVAAAFNTMMSATVDIGLVQILQFYLQTLPGMAWVRDLPTQRQRLMRATYAVLERSSQRIIAEKREAIAAELREAAGESEKQASGKTFTKGAFEDARSSSGRDLLHLMLRSNMASDIKDSERLSDAELLGQLTTLILAGHETTQTQLSWCLWVLSSRPAMQQRLRDELVEHFAGRDELDFDALNNLEYLDFVTKEIMRYISPVVATRRTLVKDDVVPLSKPYPRSDGKGSFSYVELKKGQDVFIPIQYMNRSKELWGPTADEFDPERWRNVPEQAKAAGFPLHLLTFIEGPRGCVGNRFAITEFKALLASLLLKLRFEHIEGWEVEQKQGVVVRGRIKGQEELGMQMPLRLTCV</sequence>
<keyword evidence="3" id="KW-0479">Metal-binding</keyword>
<dbReference type="Gene3D" id="1.10.630.10">
    <property type="entry name" value="Cytochrome P450"/>
    <property type="match status" value="1"/>
</dbReference>
<dbReference type="GeneID" id="37272900"/>
<reference evidence="4 5" key="1">
    <citation type="journal article" date="2018" name="Mol. Biol. Evol.">
        <title>Broad Genomic Sampling Reveals a Smut Pathogenic Ancestry of the Fungal Clade Ustilaginomycotina.</title>
        <authorList>
            <person name="Kijpornyongpan T."/>
            <person name="Mondo S.J."/>
            <person name="Barry K."/>
            <person name="Sandor L."/>
            <person name="Lee J."/>
            <person name="Lipzen A."/>
            <person name="Pangilinan J."/>
            <person name="LaButti K."/>
            <person name="Hainaut M."/>
            <person name="Henrissat B."/>
            <person name="Grigoriev I.V."/>
            <person name="Spatafora J.W."/>
            <person name="Aime M.C."/>
        </authorList>
    </citation>
    <scope>NUCLEOTIDE SEQUENCE [LARGE SCALE GENOMIC DNA]</scope>
    <source>
        <strain evidence="4 5">MCA 4186</strain>
    </source>
</reference>
<keyword evidence="2" id="KW-0560">Oxidoreductase</keyword>
<name>A0A316ZAD8_9BASI</name>
<dbReference type="PANTHER" id="PTHR24305">
    <property type="entry name" value="CYTOCHROME P450"/>
    <property type="match status" value="1"/>
</dbReference>
<dbReference type="OrthoDB" id="1470350at2759"/>
<dbReference type="EMBL" id="KZ819296">
    <property type="protein sequence ID" value="PWN97163.1"/>
    <property type="molecule type" value="Genomic_DNA"/>
</dbReference>
<feature type="binding site" description="axial binding residue" evidence="3">
    <location>
        <position position="537"/>
    </location>
    <ligand>
        <name>heme</name>
        <dbReference type="ChEBI" id="CHEBI:30413"/>
    </ligand>
    <ligandPart>
        <name>Fe</name>
        <dbReference type="ChEBI" id="CHEBI:18248"/>
    </ligandPart>
</feature>
<dbReference type="GO" id="GO:0016705">
    <property type="term" value="F:oxidoreductase activity, acting on paired donors, with incorporation or reduction of molecular oxygen"/>
    <property type="evidence" value="ECO:0007669"/>
    <property type="project" value="InterPro"/>
</dbReference>
<comment type="similarity">
    <text evidence="1">Belongs to the cytochrome P450 family.</text>
</comment>
<accession>A0A316ZAD8</accession>
<keyword evidence="5" id="KW-1185">Reference proteome</keyword>
<dbReference type="SUPFAM" id="SSF48264">
    <property type="entry name" value="Cytochrome P450"/>
    <property type="match status" value="1"/>
</dbReference>
<dbReference type="InterPro" id="IPR036396">
    <property type="entry name" value="Cyt_P450_sf"/>
</dbReference>
<evidence type="ECO:0000256" key="3">
    <source>
        <dbReference type="PIRSR" id="PIRSR602401-1"/>
    </source>
</evidence>
<dbReference type="PRINTS" id="PR00463">
    <property type="entry name" value="EP450I"/>
</dbReference>
<dbReference type="Pfam" id="PF00067">
    <property type="entry name" value="p450"/>
    <property type="match status" value="1"/>
</dbReference>
<dbReference type="GO" id="GO:0020037">
    <property type="term" value="F:heme binding"/>
    <property type="evidence" value="ECO:0007669"/>
    <property type="project" value="InterPro"/>
</dbReference>
<organism evidence="4 5">
    <name type="scientific">Tilletiopsis washingtonensis</name>
    <dbReference type="NCBI Taxonomy" id="58919"/>
    <lineage>
        <taxon>Eukaryota</taxon>
        <taxon>Fungi</taxon>
        <taxon>Dikarya</taxon>
        <taxon>Basidiomycota</taxon>
        <taxon>Ustilaginomycotina</taxon>
        <taxon>Exobasidiomycetes</taxon>
        <taxon>Entylomatales</taxon>
        <taxon>Entylomatales incertae sedis</taxon>
        <taxon>Tilletiopsis</taxon>
    </lineage>
</organism>
<dbReference type="InterPro" id="IPR050121">
    <property type="entry name" value="Cytochrome_P450_monoxygenase"/>
</dbReference>
<dbReference type="PRINTS" id="PR00385">
    <property type="entry name" value="P450"/>
</dbReference>
<evidence type="ECO:0000313" key="5">
    <source>
        <dbReference type="Proteomes" id="UP000245946"/>
    </source>
</evidence>
<proteinExistence type="inferred from homology"/>
<dbReference type="GO" id="GO:0005506">
    <property type="term" value="F:iron ion binding"/>
    <property type="evidence" value="ECO:0007669"/>
    <property type="project" value="InterPro"/>
</dbReference>
<comment type="cofactor">
    <cofactor evidence="3">
        <name>heme</name>
        <dbReference type="ChEBI" id="CHEBI:30413"/>
    </cofactor>
</comment>
<dbReference type="InterPro" id="IPR002401">
    <property type="entry name" value="Cyt_P450_E_grp-I"/>
</dbReference>
<gene>
    <name evidence="4" type="ORF">FA09DRAFT_361447</name>
</gene>
<dbReference type="Proteomes" id="UP000245946">
    <property type="component" value="Unassembled WGS sequence"/>
</dbReference>
<evidence type="ECO:0000256" key="2">
    <source>
        <dbReference type="ARBA" id="ARBA00023002"/>
    </source>
</evidence>
<dbReference type="PANTHER" id="PTHR24305:SF166">
    <property type="entry name" value="CYTOCHROME P450 12A4, MITOCHONDRIAL-RELATED"/>
    <property type="match status" value="1"/>
</dbReference>
<dbReference type="RefSeq" id="XP_025597442.1">
    <property type="nucleotide sequence ID" value="XM_025745356.1"/>
</dbReference>
<dbReference type="AlphaFoldDB" id="A0A316ZAD8"/>
<keyword evidence="3" id="KW-0349">Heme</keyword>
<evidence type="ECO:0000256" key="1">
    <source>
        <dbReference type="ARBA" id="ARBA00010617"/>
    </source>
</evidence>
<dbReference type="GO" id="GO:0004497">
    <property type="term" value="F:monooxygenase activity"/>
    <property type="evidence" value="ECO:0007669"/>
    <property type="project" value="InterPro"/>
</dbReference>
<evidence type="ECO:0000313" key="4">
    <source>
        <dbReference type="EMBL" id="PWN97163.1"/>
    </source>
</evidence>
<dbReference type="InterPro" id="IPR001128">
    <property type="entry name" value="Cyt_P450"/>
</dbReference>
<dbReference type="STRING" id="58919.A0A316ZAD8"/>
<keyword evidence="3" id="KW-0408">Iron</keyword>